<evidence type="ECO:0000259" key="1">
    <source>
        <dbReference type="PROSITE" id="PS50878"/>
    </source>
</evidence>
<feature type="domain" description="Reverse transcriptase" evidence="1">
    <location>
        <begin position="1"/>
        <end position="149"/>
    </location>
</feature>
<dbReference type="Pfam" id="PF00078">
    <property type="entry name" value="RVT_1"/>
    <property type="match status" value="1"/>
</dbReference>
<name>A0AAV3RM49_LITER</name>
<dbReference type="PROSITE" id="PS50878">
    <property type="entry name" value="RT_POL"/>
    <property type="match status" value="1"/>
</dbReference>
<gene>
    <name evidence="2" type="ORF">LIER_42143</name>
</gene>
<protein>
    <recommendedName>
        <fullName evidence="1">Reverse transcriptase domain-containing protein</fullName>
    </recommendedName>
</protein>
<reference evidence="2 3" key="1">
    <citation type="submission" date="2024-01" db="EMBL/GenBank/DDBJ databases">
        <title>The complete chloroplast genome sequence of Lithospermum erythrorhizon: insights into the phylogenetic relationship among Boraginaceae species and the maternal lineages of purple gromwells.</title>
        <authorList>
            <person name="Okada T."/>
            <person name="Watanabe K."/>
        </authorList>
    </citation>
    <scope>NUCLEOTIDE SEQUENCE [LARGE SCALE GENOMIC DNA]</scope>
</reference>
<dbReference type="Proteomes" id="UP001454036">
    <property type="component" value="Unassembled WGS sequence"/>
</dbReference>
<keyword evidence="3" id="KW-1185">Reference proteome</keyword>
<evidence type="ECO:0000313" key="3">
    <source>
        <dbReference type="Proteomes" id="UP001454036"/>
    </source>
</evidence>
<dbReference type="PANTHER" id="PTHR33116:SF86">
    <property type="entry name" value="REVERSE TRANSCRIPTASE DOMAIN-CONTAINING PROTEIN"/>
    <property type="match status" value="1"/>
</dbReference>
<dbReference type="EMBL" id="BAABME010028245">
    <property type="protein sequence ID" value="GAA0177581.1"/>
    <property type="molecule type" value="Genomic_DNA"/>
</dbReference>
<evidence type="ECO:0000313" key="2">
    <source>
        <dbReference type="EMBL" id="GAA0177581.1"/>
    </source>
</evidence>
<organism evidence="2 3">
    <name type="scientific">Lithospermum erythrorhizon</name>
    <name type="common">Purple gromwell</name>
    <name type="synonym">Lithospermum officinale var. erythrorhizon</name>
    <dbReference type="NCBI Taxonomy" id="34254"/>
    <lineage>
        <taxon>Eukaryota</taxon>
        <taxon>Viridiplantae</taxon>
        <taxon>Streptophyta</taxon>
        <taxon>Embryophyta</taxon>
        <taxon>Tracheophyta</taxon>
        <taxon>Spermatophyta</taxon>
        <taxon>Magnoliopsida</taxon>
        <taxon>eudicotyledons</taxon>
        <taxon>Gunneridae</taxon>
        <taxon>Pentapetalae</taxon>
        <taxon>asterids</taxon>
        <taxon>lamiids</taxon>
        <taxon>Boraginales</taxon>
        <taxon>Boraginaceae</taxon>
        <taxon>Boraginoideae</taxon>
        <taxon>Lithospermeae</taxon>
        <taxon>Lithospermum</taxon>
    </lineage>
</organism>
<dbReference type="InterPro" id="IPR000477">
    <property type="entry name" value="RT_dom"/>
</dbReference>
<dbReference type="AlphaFoldDB" id="A0AAV3RM49"/>
<accession>A0AAV3RM49</accession>
<dbReference type="PANTHER" id="PTHR33116">
    <property type="entry name" value="REVERSE TRANSCRIPTASE ZINC-BINDING DOMAIN-CONTAINING PROTEIN-RELATED-RELATED"/>
    <property type="match status" value="1"/>
</dbReference>
<comment type="caution">
    <text evidence="2">The sequence shown here is derived from an EMBL/GenBank/DDBJ whole genome shotgun (WGS) entry which is preliminary data.</text>
</comment>
<sequence>MEYVESVSYSVLVNGEQTGFLQPGRGLCQGDPLSPYLFIISTEGLISLLKAACSRGDLHGIRMGQGMDPLTHLMFADDTLLFGHATIQEAQVFKSILHTYEHWSGQLVSVQKSVIQFSPNVDEETREAISGILGMLEITSHGTYLGLPTTIGASKKAIFNSIIDRVKAKVVDWKLRLLSKVGREFFIKSVLQAIPTYTMQCFLLPIQTCNAINAILAKYWWGTFNQALLSKQV</sequence>
<proteinExistence type="predicted"/>